<dbReference type="EMBL" id="AFLW02000038">
    <property type="protein sequence ID" value="EMM83815.1"/>
    <property type="molecule type" value="Genomic_DNA"/>
</dbReference>
<gene>
    <name evidence="1" type="ORF">LEP1GSC037_0829</name>
</gene>
<sequence>MLPFKLELLFPEEVSLVLGITFFFWVSSRLFGMEEEDFLDLFFLDLFFSFF</sequence>
<dbReference type="Proteomes" id="UP000012128">
    <property type="component" value="Unassembled WGS sequence"/>
</dbReference>
<protein>
    <submittedName>
        <fullName evidence="1">Uncharacterized protein</fullName>
    </submittedName>
</protein>
<proteinExistence type="predicted"/>
<accession>M6GGC9</accession>
<dbReference type="AlphaFoldDB" id="M6GGC9"/>
<evidence type="ECO:0000313" key="2">
    <source>
        <dbReference type="Proteomes" id="UP000012128"/>
    </source>
</evidence>
<reference evidence="1 2" key="1">
    <citation type="submission" date="2013-01" db="EMBL/GenBank/DDBJ databases">
        <authorList>
            <person name="Harkins D.M."/>
            <person name="Durkin A.S."/>
            <person name="Brinkac L.M."/>
            <person name="Haft D.H."/>
            <person name="Selengut J.D."/>
            <person name="Sanka R."/>
            <person name="DePew J."/>
            <person name="Purushe J."/>
            <person name="Hospenthal D.R."/>
            <person name="Murray C.K."/>
            <person name="Pimentel G."/>
            <person name="Wasfy M."/>
            <person name="Parker T."/>
            <person name="Miller R.S."/>
            <person name="Vinetz J.M."/>
            <person name="Sutton G.G."/>
            <person name="Nierman W.C."/>
            <person name="Fouts D.E."/>
        </authorList>
    </citation>
    <scope>NUCLEOTIDE SEQUENCE [LARGE SCALE GENOMIC DNA]</scope>
    <source>
        <strain evidence="1 2">2006001854</strain>
    </source>
</reference>
<organism evidence="1 2">
    <name type="scientific">Leptospira interrogans str. 2006001854</name>
    <dbReference type="NCBI Taxonomy" id="1001590"/>
    <lineage>
        <taxon>Bacteria</taxon>
        <taxon>Pseudomonadati</taxon>
        <taxon>Spirochaetota</taxon>
        <taxon>Spirochaetia</taxon>
        <taxon>Leptospirales</taxon>
        <taxon>Leptospiraceae</taxon>
        <taxon>Leptospira</taxon>
    </lineage>
</organism>
<comment type="caution">
    <text evidence="1">The sequence shown here is derived from an EMBL/GenBank/DDBJ whole genome shotgun (WGS) entry which is preliminary data.</text>
</comment>
<evidence type="ECO:0000313" key="1">
    <source>
        <dbReference type="EMBL" id="EMM83815.1"/>
    </source>
</evidence>
<name>M6GGC9_LEPIR</name>